<comment type="similarity">
    <text evidence="1">Belongs to the CdaR family.</text>
</comment>
<evidence type="ECO:0000256" key="1">
    <source>
        <dbReference type="ARBA" id="ARBA00006754"/>
    </source>
</evidence>
<dbReference type="Gene3D" id="1.10.10.2840">
    <property type="entry name" value="PucR C-terminal helix-turn-helix domain"/>
    <property type="match status" value="1"/>
</dbReference>
<dbReference type="PANTHER" id="PTHR33744">
    <property type="entry name" value="CARBOHYDRATE DIACID REGULATOR"/>
    <property type="match status" value="1"/>
</dbReference>
<protein>
    <submittedName>
        <fullName evidence="3">CdaR family transcriptional regulator</fullName>
    </submittedName>
</protein>
<dbReference type="Pfam" id="PF13556">
    <property type="entry name" value="HTH_30"/>
    <property type="match status" value="1"/>
</dbReference>
<dbReference type="InterPro" id="IPR025736">
    <property type="entry name" value="PucR_C-HTH_dom"/>
</dbReference>
<dbReference type="InterPro" id="IPR051448">
    <property type="entry name" value="CdaR-like_regulators"/>
</dbReference>
<dbReference type="SUPFAM" id="SSF55781">
    <property type="entry name" value="GAF domain-like"/>
    <property type="match status" value="1"/>
</dbReference>
<dbReference type="InterPro" id="IPR003018">
    <property type="entry name" value="GAF"/>
</dbReference>
<dbReference type="InterPro" id="IPR029016">
    <property type="entry name" value="GAF-like_dom_sf"/>
</dbReference>
<dbReference type="Proteomes" id="UP000502345">
    <property type="component" value="Chromosome"/>
</dbReference>
<dbReference type="PANTHER" id="PTHR33744:SF1">
    <property type="entry name" value="DNA-BINDING TRANSCRIPTIONAL ACTIVATOR ADER"/>
    <property type="match status" value="1"/>
</dbReference>
<organism evidence="3 4">
    <name type="scientific">Rhodococcus erythropolis</name>
    <name type="common">Arthrobacter picolinophilus</name>
    <dbReference type="NCBI Taxonomy" id="1833"/>
    <lineage>
        <taxon>Bacteria</taxon>
        <taxon>Bacillati</taxon>
        <taxon>Actinomycetota</taxon>
        <taxon>Actinomycetes</taxon>
        <taxon>Mycobacteriales</taxon>
        <taxon>Nocardiaceae</taxon>
        <taxon>Rhodococcus</taxon>
        <taxon>Rhodococcus erythropolis group</taxon>
    </lineage>
</organism>
<sequence>MDTLSILIIGLTSWSDKGARMHENWLQLLLAEASTEELIEHRDQLAAGSGPEVAAEIEREARSALQLRSLLAQRRQRATELGALNDIASLLTTMHDHHALLQEIVDQAKRLLGVDLSYLALIHDDILIIEVTSGAYTSQLLGLTVPFREGLIGRVVENSSPAWSPDYRNDPSFAHIGPADDAARAENMRGLLAVPLTLNGKILGALCACKRQERRFGNEEVALLSALAAHASVAIENARSLERYRATVAEVNAANTELAERTALLEQTLTWDRSLTQVVLRGGGVRELVEETSASTGSPVFFVTGTSEIPPGLQRVSESVHRVFDILAADRREQEVTLTVGEQFLFATEVRSAGDQLGVLFLLSRQEPTAAMRLALERSAPAIALALVGERAAREATRRARDAFLVDLITRPAPTPAEVTGQFRLAGLNPDRSYTVVVARPADAVDRARRSIEEIAFPSGTVVAEHGSRVIALIPGMSPAAVAAAWVQPAENPTVGIADPAVGAEGLARAYVEAQHTVDVLETLGRASHVEPASSLGIYRILLSRTGREELEALTERSLGPLLEEEQRRGVPLLDTLASYLSHNCKHSATATALAIHANTLYQRLESIDRLIGTQWRQPDQALDLALLIRLRASAGKLGQI</sequence>
<name>A0A6G9CK54_RHOER</name>
<evidence type="ECO:0000313" key="3">
    <source>
        <dbReference type="EMBL" id="QIP37268.1"/>
    </source>
</evidence>
<dbReference type="Gene3D" id="3.30.450.40">
    <property type="match status" value="1"/>
</dbReference>
<evidence type="ECO:0000259" key="2">
    <source>
        <dbReference type="SMART" id="SM00065"/>
    </source>
</evidence>
<feature type="domain" description="GAF" evidence="2">
    <location>
        <begin position="96"/>
        <end position="245"/>
    </location>
</feature>
<accession>A0A6G9CK54</accession>
<dbReference type="EMBL" id="CP050124">
    <property type="protein sequence ID" value="QIP37268.1"/>
    <property type="molecule type" value="Genomic_DNA"/>
</dbReference>
<evidence type="ECO:0000313" key="4">
    <source>
        <dbReference type="Proteomes" id="UP000502345"/>
    </source>
</evidence>
<dbReference type="Pfam" id="PF17853">
    <property type="entry name" value="GGDEF_2"/>
    <property type="match status" value="1"/>
</dbReference>
<dbReference type="SMART" id="SM00065">
    <property type="entry name" value="GAF"/>
    <property type="match status" value="1"/>
</dbReference>
<dbReference type="Pfam" id="PF13185">
    <property type="entry name" value="GAF_2"/>
    <property type="match status" value="1"/>
</dbReference>
<proteinExistence type="inferred from homology"/>
<gene>
    <name evidence="3" type="ORF">G9444_0024</name>
</gene>
<dbReference type="AlphaFoldDB" id="A0A6G9CK54"/>
<dbReference type="InterPro" id="IPR041522">
    <property type="entry name" value="CdaR_GGDEF"/>
</dbReference>
<dbReference type="InterPro" id="IPR042070">
    <property type="entry name" value="PucR_C-HTH_sf"/>
</dbReference>
<reference evidence="3 4" key="1">
    <citation type="submission" date="2020-03" db="EMBL/GenBank/DDBJ databases">
        <title>Screen low temperature-resistant strains for efficient degradation of petroleum hydrocarbons under the low temperature.</title>
        <authorList>
            <person name="Wang Y."/>
            <person name="Chen J."/>
        </authorList>
    </citation>
    <scope>NUCLEOTIDE SEQUENCE [LARGE SCALE GENOMIC DNA]</scope>
    <source>
        <strain evidence="3 4">KB1</strain>
    </source>
</reference>